<feature type="domain" description="CheR-type methyltransferase" evidence="15">
    <location>
        <begin position="207"/>
        <end position="453"/>
    </location>
</feature>
<dbReference type="EMBL" id="VTER01000008">
    <property type="protein sequence ID" value="TYS46372.1"/>
    <property type="molecule type" value="Genomic_DNA"/>
</dbReference>
<feature type="active site" evidence="10">
    <location>
        <position position="25"/>
    </location>
</feature>
<organism evidence="16 17">
    <name type="scientific">Bacillus infantis</name>
    <dbReference type="NCBI Taxonomy" id="324767"/>
    <lineage>
        <taxon>Bacteria</taxon>
        <taxon>Bacillati</taxon>
        <taxon>Bacillota</taxon>
        <taxon>Bacilli</taxon>
        <taxon>Bacillales</taxon>
        <taxon>Bacillaceae</taxon>
        <taxon>Bacillus</taxon>
    </lineage>
</organism>
<evidence type="ECO:0000259" key="13">
    <source>
        <dbReference type="PROSITE" id="PS50113"/>
    </source>
</evidence>
<dbReference type="Gene3D" id="3.30.450.20">
    <property type="entry name" value="PAS domain"/>
    <property type="match status" value="2"/>
</dbReference>
<evidence type="ECO:0000256" key="4">
    <source>
        <dbReference type="ARBA" id="ARBA00022679"/>
    </source>
</evidence>
<dbReference type="GO" id="GO:0005737">
    <property type="term" value="C:cytoplasm"/>
    <property type="evidence" value="ECO:0007669"/>
    <property type="project" value="InterPro"/>
</dbReference>
<keyword evidence="6" id="KW-0547">Nucleotide-binding</keyword>
<dbReference type="Proteomes" id="UP000322139">
    <property type="component" value="Unassembled WGS sequence"/>
</dbReference>
<protein>
    <submittedName>
        <fullName evidence="16">PAS domain-containing protein</fullName>
    </submittedName>
</protein>
<feature type="active site" evidence="10">
    <location>
        <position position="144"/>
    </location>
</feature>
<dbReference type="InterPro" id="IPR035965">
    <property type="entry name" value="PAS-like_dom_sf"/>
</dbReference>
<dbReference type="GO" id="GO:0005524">
    <property type="term" value="F:ATP binding"/>
    <property type="evidence" value="ECO:0007669"/>
    <property type="project" value="UniProtKB-KW"/>
</dbReference>
<comment type="caution">
    <text evidence="16">The sequence shown here is derived from an EMBL/GenBank/DDBJ whole genome shotgun (WGS) entry which is preliminary data.</text>
</comment>
<gene>
    <name evidence="16" type="ORF">FZD51_17225</name>
</gene>
<dbReference type="InterPro" id="IPR003661">
    <property type="entry name" value="HisK_dim/P_dom"/>
</dbReference>
<dbReference type="InterPro" id="IPR029063">
    <property type="entry name" value="SAM-dependent_MTases_sf"/>
</dbReference>
<dbReference type="Gene3D" id="1.10.287.130">
    <property type="match status" value="1"/>
</dbReference>
<dbReference type="PANTHER" id="PTHR24422">
    <property type="entry name" value="CHEMOTAXIS PROTEIN METHYLTRANSFERASE"/>
    <property type="match status" value="1"/>
</dbReference>
<keyword evidence="11" id="KW-0175">Coiled coil</keyword>
<keyword evidence="10" id="KW-0378">Hydrolase</keyword>
<dbReference type="AlphaFoldDB" id="A0A5D4R9R8"/>
<proteinExistence type="predicted"/>
<dbReference type="InterPro" id="IPR000673">
    <property type="entry name" value="Sig_transdc_resp-reg_Me-estase"/>
</dbReference>
<keyword evidence="4" id="KW-0808">Transferase</keyword>
<feature type="coiled-coil region" evidence="11">
    <location>
        <begin position="655"/>
        <end position="724"/>
    </location>
</feature>
<feature type="domain" description="Histidine kinase" evidence="12">
    <location>
        <begin position="971"/>
        <end position="1175"/>
    </location>
</feature>
<evidence type="ECO:0000256" key="10">
    <source>
        <dbReference type="PROSITE-ProRule" id="PRU00050"/>
    </source>
</evidence>
<dbReference type="Pfam" id="PF13596">
    <property type="entry name" value="PAS_10"/>
    <property type="match status" value="1"/>
</dbReference>
<dbReference type="InterPro" id="IPR005467">
    <property type="entry name" value="His_kinase_dom"/>
</dbReference>
<dbReference type="SUPFAM" id="SSF47757">
    <property type="entry name" value="Chemotaxis receptor methyltransferase CheR, N-terminal domain"/>
    <property type="match status" value="1"/>
</dbReference>
<name>A0A5D4R9R8_9BACI</name>
<dbReference type="CDD" id="cd16434">
    <property type="entry name" value="CheB-CheR_fusion"/>
    <property type="match status" value="1"/>
</dbReference>
<dbReference type="GO" id="GO:0000155">
    <property type="term" value="F:phosphorelay sensor kinase activity"/>
    <property type="evidence" value="ECO:0007669"/>
    <property type="project" value="InterPro"/>
</dbReference>
<dbReference type="SUPFAM" id="SSF53335">
    <property type="entry name" value="S-adenosyl-L-methionine-dependent methyltransferases"/>
    <property type="match status" value="1"/>
</dbReference>
<evidence type="ECO:0000313" key="16">
    <source>
        <dbReference type="EMBL" id="TYS46372.1"/>
    </source>
</evidence>
<keyword evidence="7" id="KW-0418">Kinase</keyword>
<evidence type="ECO:0000256" key="8">
    <source>
        <dbReference type="ARBA" id="ARBA00022840"/>
    </source>
</evidence>
<dbReference type="SMART" id="SM00138">
    <property type="entry name" value="MeTrc"/>
    <property type="match status" value="1"/>
</dbReference>
<dbReference type="PROSITE" id="PS50109">
    <property type="entry name" value="HIS_KIN"/>
    <property type="match status" value="1"/>
</dbReference>
<feature type="domain" description="CheB-type methylesterase" evidence="14">
    <location>
        <begin position="13"/>
        <end position="202"/>
    </location>
</feature>
<evidence type="ECO:0000256" key="7">
    <source>
        <dbReference type="ARBA" id="ARBA00022777"/>
    </source>
</evidence>
<keyword evidence="10" id="KW-0145">Chemotaxis</keyword>
<evidence type="ECO:0000259" key="12">
    <source>
        <dbReference type="PROSITE" id="PS50109"/>
    </source>
</evidence>
<dbReference type="InterPro" id="IPR022642">
    <property type="entry name" value="CheR_C"/>
</dbReference>
<dbReference type="InterPro" id="IPR000014">
    <property type="entry name" value="PAS"/>
</dbReference>
<evidence type="ECO:0000256" key="11">
    <source>
        <dbReference type="SAM" id="Coils"/>
    </source>
</evidence>
<keyword evidence="8" id="KW-0067">ATP-binding</keyword>
<dbReference type="InterPro" id="IPR035909">
    <property type="entry name" value="CheB_C"/>
</dbReference>
<comment type="catalytic activity">
    <reaction evidence="2">
        <text>L-glutamyl-[protein] + S-adenosyl-L-methionine = [protein]-L-glutamate 5-O-methyl ester + S-adenosyl-L-homocysteine</text>
        <dbReference type="Rhea" id="RHEA:24452"/>
        <dbReference type="Rhea" id="RHEA-COMP:10208"/>
        <dbReference type="Rhea" id="RHEA-COMP:10311"/>
        <dbReference type="ChEBI" id="CHEBI:29973"/>
        <dbReference type="ChEBI" id="CHEBI:57856"/>
        <dbReference type="ChEBI" id="CHEBI:59789"/>
        <dbReference type="ChEBI" id="CHEBI:82795"/>
        <dbReference type="EC" id="2.1.1.80"/>
    </reaction>
</comment>
<evidence type="ECO:0000256" key="2">
    <source>
        <dbReference type="ARBA" id="ARBA00001541"/>
    </source>
</evidence>
<dbReference type="Gene3D" id="1.10.155.10">
    <property type="entry name" value="Chemotaxis receptor methyltransferase CheR, N-terminal domain"/>
    <property type="match status" value="1"/>
</dbReference>
<dbReference type="Pfam" id="PF02518">
    <property type="entry name" value="HATPase_c"/>
    <property type="match status" value="1"/>
</dbReference>
<dbReference type="PANTHER" id="PTHR24422:SF27">
    <property type="entry name" value="PROTEIN-GLUTAMATE O-METHYLTRANSFERASE"/>
    <property type="match status" value="1"/>
</dbReference>
<dbReference type="InterPro" id="IPR022641">
    <property type="entry name" value="CheR_N"/>
</dbReference>
<keyword evidence="5" id="KW-0949">S-adenosyl-L-methionine</keyword>
<dbReference type="GO" id="GO:0008983">
    <property type="term" value="F:protein-glutamate O-methyltransferase activity"/>
    <property type="evidence" value="ECO:0007669"/>
    <property type="project" value="UniProtKB-EC"/>
</dbReference>
<comment type="catalytic activity">
    <reaction evidence="1">
        <text>ATP + protein L-histidine = ADP + protein N-phospho-L-histidine.</text>
        <dbReference type="EC" id="2.7.13.3"/>
    </reaction>
</comment>
<dbReference type="SUPFAM" id="SSF55785">
    <property type="entry name" value="PYP-like sensor domain (PAS domain)"/>
    <property type="match status" value="2"/>
</dbReference>
<dbReference type="InterPro" id="IPR036890">
    <property type="entry name" value="HATPase_C_sf"/>
</dbReference>
<feature type="domain" description="PAC" evidence="13">
    <location>
        <begin position="894"/>
        <end position="958"/>
    </location>
</feature>
<dbReference type="SUPFAM" id="SSF47384">
    <property type="entry name" value="Homodimeric domain of signal transducing histidine kinase"/>
    <property type="match status" value="1"/>
</dbReference>
<evidence type="ECO:0000256" key="9">
    <source>
        <dbReference type="ARBA" id="ARBA00023012"/>
    </source>
</evidence>
<sequence length="1175" mass="132593">MKQSINTAGKKSLGKEFYIVGIGASAGGLDAIEQFFSKVPADSGMAYIVVQHLSSKYKSFMPELLAKKTKMNILRIKEGMQVQPDTIYLNPPDSYTSIEDGTFKVSGYEKDKQLHFPIDAFLISLAASKKDKAVSIIFSGKGNDGTAGVKAIKDNGGTVIVQDGQSAKFNDMPESAILSGYADYVEAPSNMPSILSSFNESVLPRYSQETLEEIFGLIKKKTGLDFACYKKNSIIRRIERRILQLESKYQSVEQYLDYLQANSGEVENLQKDLLIGVTHFFRDSEAFKIIEDVIVPEAVHRKAAAKEELRIWIAGCSTGQEAYSYAILFDRYVQKMGLDLNVRIFATDINKDAIEFARRGIYPDHLTEGIPQELLKNYFVKKGDSWEIIKRIRSHVVFAPHNLIKDSPFVNMDVISCRNVMIYFQPELQRKLLSLFNFALTEKGTLVLGHSETTGKMSHFFRPVNSKWNIYKNAISENWVVQSEGRVSKMPVSADQAENRSIAADSLSARRRAAIHQTLMDNYVLPCIVLNDVNEVIFTSRRANKYLNFLNESSSKSIYKMVPVHLSVMIGTALKKLDGERSEVRYKNVHFDVDGENRYFDLIVRKFAANESLAIILFDEDQNTKEKKTMPLYFDPHSTVAERIADLEQELYYTQQTLQTTIEELETSNEELQSANEELIAANEEMQSANEEMHSINEELVNVNNEYEQKIKEVTALANDMDNLLISTNIAAVFLDAELNIRLFTPEAKKVINVIDMDVGRPFFHISHNFEQAALVEDAEKVVKSFSKIEKELMSKNHKWYLMQAFPYRTSENVMDGVVFTFNDITEIKRFNQKLKLTSNALDQSPSRILIIDKSGNIEYHNKEFAEHEGQPDSFVGRNIKDLYRDQMDTADFEEIENAIIAKEVWKGSMSYPLDGGIARWENVCFLPIEDQSGDVSSYLGIIEDITVHKASEAMLQKSEMLSAVGQLAAGIVHEIRNPLTSLKGFLQLMMQTGSYNKEYTEVMMSEFGRLEAIIDEFLVLAKPKAAVYDLVNVSKVLQDVCVLLDTQAIMQNISITAVHQDALPKIRGNEKELKQVFINMVKNAIEAMDNGGTILIETGMEGKNLLVKISDQGKGIPEKQLNKMGEPFYTTKEKGTGLGVMVSFRIIENHKGTLNYASIEGKGTTAEIRIPCIQ</sequence>
<dbReference type="InterPro" id="IPR036804">
    <property type="entry name" value="CheR_N_sf"/>
</dbReference>
<dbReference type="GO" id="GO:0006935">
    <property type="term" value="P:chemotaxis"/>
    <property type="evidence" value="ECO:0007669"/>
    <property type="project" value="UniProtKB-UniRule"/>
</dbReference>
<dbReference type="CDD" id="cd00082">
    <property type="entry name" value="HisKA"/>
    <property type="match status" value="1"/>
</dbReference>
<accession>A0A5D4R9R8</accession>
<keyword evidence="9" id="KW-0902">Two-component regulatory system</keyword>
<dbReference type="GO" id="GO:0032259">
    <property type="term" value="P:methylation"/>
    <property type="evidence" value="ECO:0007669"/>
    <property type="project" value="UniProtKB-KW"/>
</dbReference>
<evidence type="ECO:0000256" key="5">
    <source>
        <dbReference type="ARBA" id="ARBA00022691"/>
    </source>
</evidence>
<dbReference type="InterPro" id="IPR036097">
    <property type="entry name" value="HisK_dim/P_sf"/>
</dbReference>
<dbReference type="InterPro" id="IPR000780">
    <property type="entry name" value="CheR_MeTrfase"/>
</dbReference>
<dbReference type="InterPro" id="IPR003594">
    <property type="entry name" value="HATPase_dom"/>
</dbReference>
<evidence type="ECO:0000259" key="15">
    <source>
        <dbReference type="PROSITE" id="PS50123"/>
    </source>
</evidence>
<evidence type="ECO:0000256" key="3">
    <source>
        <dbReference type="ARBA" id="ARBA00022603"/>
    </source>
</evidence>
<feature type="active site" evidence="10">
    <location>
        <position position="52"/>
    </location>
</feature>
<dbReference type="GO" id="GO:0008984">
    <property type="term" value="F:protein-glutamate methylesterase activity"/>
    <property type="evidence" value="ECO:0007669"/>
    <property type="project" value="InterPro"/>
</dbReference>
<keyword evidence="3" id="KW-0489">Methyltransferase</keyword>
<dbReference type="Pfam" id="PF00512">
    <property type="entry name" value="HisKA"/>
    <property type="match status" value="1"/>
</dbReference>
<evidence type="ECO:0000256" key="6">
    <source>
        <dbReference type="ARBA" id="ARBA00022741"/>
    </source>
</evidence>
<dbReference type="SMART" id="SM00388">
    <property type="entry name" value="HisKA"/>
    <property type="match status" value="1"/>
</dbReference>
<dbReference type="Pfam" id="PF08448">
    <property type="entry name" value="PAS_4"/>
    <property type="match status" value="1"/>
</dbReference>
<dbReference type="Gene3D" id="3.40.50.180">
    <property type="entry name" value="Methylesterase CheB, C-terminal domain"/>
    <property type="match status" value="1"/>
</dbReference>
<dbReference type="Pfam" id="PF01339">
    <property type="entry name" value="CheB_methylest"/>
    <property type="match status" value="1"/>
</dbReference>
<evidence type="ECO:0000256" key="1">
    <source>
        <dbReference type="ARBA" id="ARBA00000085"/>
    </source>
</evidence>
<evidence type="ECO:0000313" key="17">
    <source>
        <dbReference type="Proteomes" id="UP000322139"/>
    </source>
</evidence>
<dbReference type="PROSITE" id="PS50123">
    <property type="entry name" value="CHER"/>
    <property type="match status" value="1"/>
</dbReference>
<dbReference type="PROSITE" id="PS50113">
    <property type="entry name" value="PAC"/>
    <property type="match status" value="1"/>
</dbReference>
<reference evidence="16 17" key="1">
    <citation type="submission" date="2019-08" db="EMBL/GenBank/DDBJ databases">
        <title>Bacillus genomes from the desert of Cuatro Cienegas, Coahuila.</title>
        <authorList>
            <person name="Olmedo-Alvarez G."/>
        </authorList>
    </citation>
    <scope>NUCLEOTIDE SEQUENCE [LARGE SCALE GENOMIC DNA]</scope>
    <source>
        <strain evidence="16 17">CH446_14T</strain>
    </source>
</reference>
<evidence type="ECO:0000259" key="14">
    <source>
        <dbReference type="PROSITE" id="PS50122"/>
    </source>
</evidence>
<dbReference type="Pfam" id="PF03705">
    <property type="entry name" value="CheR_N"/>
    <property type="match status" value="1"/>
</dbReference>
<dbReference type="InterPro" id="IPR013656">
    <property type="entry name" value="PAS_4"/>
</dbReference>
<dbReference type="PROSITE" id="PS50122">
    <property type="entry name" value="CHEB"/>
    <property type="match status" value="1"/>
</dbReference>
<dbReference type="InterPro" id="IPR000700">
    <property type="entry name" value="PAS-assoc_C"/>
</dbReference>
<dbReference type="PRINTS" id="PR00996">
    <property type="entry name" value="CHERMTFRASE"/>
</dbReference>
<dbReference type="InterPro" id="IPR050903">
    <property type="entry name" value="Bact_Chemotaxis_MeTrfase"/>
</dbReference>
<dbReference type="SUPFAM" id="SSF52738">
    <property type="entry name" value="Methylesterase CheB, C-terminal domain"/>
    <property type="match status" value="1"/>
</dbReference>
<dbReference type="Gene3D" id="3.40.50.150">
    <property type="entry name" value="Vaccinia Virus protein VP39"/>
    <property type="match status" value="1"/>
</dbReference>
<dbReference type="SUPFAM" id="SSF55874">
    <property type="entry name" value="ATPase domain of HSP90 chaperone/DNA topoisomerase II/histidine kinase"/>
    <property type="match status" value="1"/>
</dbReference>
<dbReference type="GO" id="GO:0000156">
    <property type="term" value="F:phosphorelay response regulator activity"/>
    <property type="evidence" value="ECO:0007669"/>
    <property type="project" value="InterPro"/>
</dbReference>
<dbReference type="NCBIfam" id="TIGR00229">
    <property type="entry name" value="sensory_box"/>
    <property type="match status" value="1"/>
</dbReference>
<dbReference type="Pfam" id="PF01739">
    <property type="entry name" value="CheR"/>
    <property type="match status" value="1"/>
</dbReference>
<dbReference type="SMART" id="SM00387">
    <property type="entry name" value="HATPase_c"/>
    <property type="match status" value="1"/>
</dbReference>
<dbReference type="Gene3D" id="3.30.565.10">
    <property type="entry name" value="Histidine kinase-like ATPase, C-terminal domain"/>
    <property type="match status" value="1"/>
</dbReference>